<feature type="active site" evidence="6">
    <location>
        <position position="102"/>
    </location>
</feature>
<organism evidence="10 11">
    <name type="scientific">Eucalyptus globulus</name>
    <name type="common">Tasmanian blue gum</name>
    <dbReference type="NCBI Taxonomy" id="34317"/>
    <lineage>
        <taxon>Eukaryota</taxon>
        <taxon>Viridiplantae</taxon>
        <taxon>Streptophyta</taxon>
        <taxon>Embryophyta</taxon>
        <taxon>Tracheophyta</taxon>
        <taxon>Spermatophyta</taxon>
        <taxon>Magnoliopsida</taxon>
        <taxon>eudicotyledons</taxon>
        <taxon>Gunneridae</taxon>
        <taxon>Pentapetalae</taxon>
        <taxon>rosids</taxon>
        <taxon>malvids</taxon>
        <taxon>Myrtales</taxon>
        <taxon>Myrtaceae</taxon>
        <taxon>Myrtoideae</taxon>
        <taxon>Eucalypteae</taxon>
        <taxon>Eucalyptus</taxon>
    </lineage>
</organism>
<evidence type="ECO:0000256" key="4">
    <source>
        <dbReference type="ARBA" id="ARBA00022801"/>
    </source>
</evidence>
<feature type="signal peptide" evidence="8">
    <location>
        <begin position="1"/>
        <end position="31"/>
    </location>
</feature>
<protein>
    <recommendedName>
        <fullName evidence="9">Peptidase A1 domain-containing protein</fullName>
    </recommendedName>
</protein>
<keyword evidence="7" id="KW-1133">Transmembrane helix</keyword>
<keyword evidence="3" id="KW-0064">Aspartyl protease</keyword>
<dbReference type="Gene3D" id="2.40.70.10">
    <property type="entry name" value="Acid Proteases"/>
    <property type="match status" value="2"/>
</dbReference>
<dbReference type="GO" id="GO:0004190">
    <property type="term" value="F:aspartic-type endopeptidase activity"/>
    <property type="evidence" value="ECO:0007669"/>
    <property type="project" value="UniProtKB-KW"/>
</dbReference>
<evidence type="ECO:0000256" key="7">
    <source>
        <dbReference type="SAM" id="Phobius"/>
    </source>
</evidence>
<dbReference type="PRINTS" id="PR00792">
    <property type="entry name" value="PEPSIN"/>
</dbReference>
<dbReference type="EMBL" id="JBJKBG010000002">
    <property type="protein sequence ID" value="KAL3749766.1"/>
    <property type="molecule type" value="Genomic_DNA"/>
</dbReference>
<reference evidence="10 11" key="1">
    <citation type="submission" date="2024-11" db="EMBL/GenBank/DDBJ databases">
        <title>Chromosome-level genome assembly of Eucalyptus globulus Labill. provides insights into its genome evolution.</title>
        <authorList>
            <person name="Li X."/>
        </authorList>
    </citation>
    <scope>NUCLEOTIDE SEQUENCE [LARGE SCALE GENOMIC DNA]</scope>
    <source>
        <strain evidence="10">CL2024</strain>
        <tissue evidence="10">Fresh tender leaves</tissue>
    </source>
</reference>
<evidence type="ECO:0000256" key="2">
    <source>
        <dbReference type="ARBA" id="ARBA00022670"/>
    </source>
</evidence>
<dbReference type="FunFam" id="2.40.70.10:FF:000028">
    <property type="entry name" value="Eukaryotic aspartyl protease family protein"/>
    <property type="match status" value="1"/>
</dbReference>
<keyword evidence="4" id="KW-0378">Hydrolase</keyword>
<name>A0ABD3LIR0_EUCGL</name>
<dbReference type="InterPro" id="IPR021109">
    <property type="entry name" value="Peptidase_aspartic_dom_sf"/>
</dbReference>
<feature type="domain" description="Peptidase A1" evidence="9">
    <location>
        <begin position="84"/>
        <end position="438"/>
    </location>
</feature>
<dbReference type="PANTHER" id="PTHR13683">
    <property type="entry name" value="ASPARTYL PROTEASES"/>
    <property type="match status" value="1"/>
</dbReference>
<dbReference type="CDD" id="cd05476">
    <property type="entry name" value="pepsin_A_like_plant"/>
    <property type="match status" value="1"/>
</dbReference>
<dbReference type="PANTHER" id="PTHR13683:SF768">
    <property type="entry name" value="EUKARYOTIC ASPARTYL PROTEASE FAMILY PROTEIN"/>
    <property type="match status" value="1"/>
</dbReference>
<feature type="chain" id="PRO_5044742575" description="Peptidase A1 domain-containing protein" evidence="8">
    <location>
        <begin position="32"/>
        <end position="501"/>
    </location>
</feature>
<gene>
    <name evidence="10" type="ORF">ACJRO7_010827</name>
</gene>
<comment type="similarity">
    <text evidence="1">Belongs to the peptidase A1 family.</text>
</comment>
<dbReference type="AlphaFoldDB" id="A0ABD3LIR0"/>
<keyword evidence="7" id="KW-0472">Membrane</keyword>
<comment type="caution">
    <text evidence="10">The sequence shown here is derived from an EMBL/GenBank/DDBJ whole genome shotgun (WGS) entry which is preliminary data.</text>
</comment>
<dbReference type="Pfam" id="PF14543">
    <property type="entry name" value="TAXi_N"/>
    <property type="match status" value="1"/>
</dbReference>
<keyword evidence="2" id="KW-0645">Protease</keyword>
<dbReference type="InterPro" id="IPR034161">
    <property type="entry name" value="Pepsin-like_plant"/>
</dbReference>
<evidence type="ECO:0000256" key="8">
    <source>
        <dbReference type="SAM" id="SignalP"/>
    </source>
</evidence>
<dbReference type="InterPro" id="IPR001461">
    <property type="entry name" value="Aspartic_peptidase_A1"/>
</dbReference>
<keyword evidence="8" id="KW-0732">Signal</keyword>
<keyword evidence="7" id="KW-0812">Transmembrane</keyword>
<evidence type="ECO:0000256" key="6">
    <source>
        <dbReference type="PIRSR" id="PIRSR601461-1"/>
    </source>
</evidence>
<dbReference type="InterPro" id="IPR032799">
    <property type="entry name" value="TAXi_C"/>
</dbReference>
<feature type="transmembrane region" description="Helical" evidence="7">
    <location>
        <begin position="483"/>
        <end position="500"/>
    </location>
</feature>
<dbReference type="InterPro" id="IPR032861">
    <property type="entry name" value="TAXi_N"/>
</dbReference>
<proteinExistence type="inferred from homology"/>
<dbReference type="SUPFAM" id="SSF50630">
    <property type="entry name" value="Acid proteases"/>
    <property type="match status" value="1"/>
</dbReference>
<keyword evidence="11" id="KW-1185">Reference proteome</keyword>
<dbReference type="GO" id="GO:0006508">
    <property type="term" value="P:proteolysis"/>
    <property type="evidence" value="ECO:0007669"/>
    <property type="project" value="UniProtKB-KW"/>
</dbReference>
<evidence type="ECO:0000259" key="9">
    <source>
        <dbReference type="PROSITE" id="PS51767"/>
    </source>
</evidence>
<evidence type="ECO:0000256" key="5">
    <source>
        <dbReference type="ARBA" id="ARBA00023180"/>
    </source>
</evidence>
<sequence length="501" mass="53401">MGPARSLTSPPASAVAVAVVVLGLAASLAAAEGNMVLQVHHRFRGRRHMLGAMRSHDAFRHGRLLSAVDLPLGGKGTPTDTGLYFAKIGIGTPSKDYYVQVDTGSDILWVNCIGCDQCPKKSDLGVELTLYDPNGSSTADPITCDQELCISTYNAAFPGCKPDVLCPFYVSYEDGSTTAGYFVEDNVQLDQVTGNLQASSMNSSVTFGCAAKQSGGLGTSSEALDGILGFGQANSSMLSQLASSGKVKKVFAHCLDNTNGGGIFAIGEVVQPEVNTTALVPNQAYYNVVMKAVEVGGDVIELPTDIFGFGGENEAIIDSGTTLAYLPGDIYSPLMEKIMAQQPGLDLHTVEEQFSCFKFVGSVDNGFPVVKFHFDGSLALAVYPHDYLFRYHDDTWCVGFMSAEMQSEDGKDITLLGDLVFSNKLVLYDLENQTIGWADYNCSSHITVKDEKSGATYSVGAHNIGSNSSHHIGSNSELVSPRISAVLLLLAAVLYNFMLYA</sequence>
<accession>A0ABD3LIR0</accession>
<evidence type="ECO:0000256" key="1">
    <source>
        <dbReference type="ARBA" id="ARBA00007447"/>
    </source>
</evidence>
<feature type="active site" evidence="6">
    <location>
        <position position="318"/>
    </location>
</feature>
<evidence type="ECO:0000313" key="10">
    <source>
        <dbReference type="EMBL" id="KAL3749766.1"/>
    </source>
</evidence>
<evidence type="ECO:0000256" key="3">
    <source>
        <dbReference type="ARBA" id="ARBA00022750"/>
    </source>
</evidence>
<dbReference type="PROSITE" id="PS51767">
    <property type="entry name" value="PEPTIDASE_A1"/>
    <property type="match status" value="1"/>
</dbReference>
<dbReference type="Proteomes" id="UP001634007">
    <property type="component" value="Unassembled WGS sequence"/>
</dbReference>
<keyword evidence="5" id="KW-0325">Glycoprotein</keyword>
<evidence type="ECO:0000313" key="11">
    <source>
        <dbReference type="Proteomes" id="UP001634007"/>
    </source>
</evidence>
<dbReference type="Pfam" id="PF14541">
    <property type="entry name" value="TAXi_C"/>
    <property type="match status" value="1"/>
</dbReference>
<dbReference type="InterPro" id="IPR033121">
    <property type="entry name" value="PEPTIDASE_A1"/>
</dbReference>